<protein>
    <submittedName>
        <fullName evidence="1">Uncharacterized protein</fullName>
    </submittedName>
</protein>
<accession>A0A382VND1</accession>
<organism evidence="1">
    <name type="scientific">marine metagenome</name>
    <dbReference type="NCBI Taxonomy" id="408172"/>
    <lineage>
        <taxon>unclassified sequences</taxon>
        <taxon>metagenomes</taxon>
        <taxon>ecological metagenomes</taxon>
    </lineage>
</organism>
<sequence>MKTKRLAYLFVFSVLFTLGSFSIVFADALQTGIDAYTKQDFKTAYKVFKELAQQGNPDAQNNLGIMYFQKQGLPEGITEFERLRGAR</sequence>
<dbReference type="Gene3D" id="1.25.40.10">
    <property type="entry name" value="Tetratricopeptide repeat domain"/>
    <property type="match status" value="1"/>
</dbReference>
<dbReference type="EMBL" id="UINC01153032">
    <property type="protein sequence ID" value="SVD47515.1"/>
    <property type="molecule type" value="Genomic_DNA"/>
</dbReference>
<dbReference type="InterPro" id="IPR011990">
    <property type="entry name" value="TPR-like_helical_dom_sf"/>
</dbReference>
<name>A0A382VND1_9ZZZZ</name>
<proteinExistence type="predicted"/>
<feature type="non-terminal residue" evidence="1">
    <location>
        <position position="87"/>
    </location>
</feature>
<evidence type="ECO:0000313" key="1">
    <source>
        <dbReference type="EMBL" id="SVD47515.1"/>
    </source>
</evidence>
<gene>
    <name evidence="1" type="ORF">METZ01_LOCUS400369</name>
</gene>
<dbReference type="AlphaFoldDB" id="A0A382VND1"/>
<reference evidence="1" key="1">
    <citation type="submission" date="2018-05" db="EMBL/GenBank/DDBJ databases">
        <authorList>
            <person name="Lanie J.A."/>
            <person name="Ng W.-L."/>
            <person name="Kazmierczak K.M."/>
            <person name="Andrzejewski T.M."/>
            <person name="Davidsen T.M."/>
            <person name="Wayne K.J."/>
            <person name="Tettelin H."/>
            <person name="Glass J.I."/>
            <person name="Rusch D."/>
            <person name="Podicherti R."/>
            <person name="Tsui H.-C.T."/>
            <person name="Winkler M.E."/>
        </authorList>
    </citation>
    <scope>NUCLEOTIDE SEQUENCE</scope>
</reference>
<dbReference type="SUPFAM" id="SSF81901">
    <property type="entry name" value="HCP-like"/>
    <property type="match status" value="1"/>
</dbReference>